<dbReference type="OrthoDB" id="2414509at2759"/>
<reference evidence="2 3" key="1">
    <citation type="journal article" date="2016" name="Nat. Commun.">
        <title>Extremotolerant tardigrade genome and improved radiotolerance of human cultured cells by tardigrade-unique protein.</title>
        <authorList>
            <person name="Hashimoto T."/>
            <person name="Horikawa D.D."/>
            <person name="Saito Y."/>
            <person name="Kuwahara H."/>
            <person name="Kozuka-Hata H."/>
            <person name="Shin-I T."/>
            <person name="Minakuchi Y."/>
            <person name="Ohishi K."/>
            <person name="Motoyama A."/>
            <person name="Aizu T."/>
            <person name="Enomoto A."/>
            <person name="Kondo K."/>
            <person name="Tanaka S."/>
            <person name="Hara Y."/>
            <person name="Koshikawa S."/>
            <person name="Sagara H."/>
            <person name="Miura T."/>
            <person name="Yokobori S."/>
            <person name="Miyagawa K."/>
            <person name="Suzuki Y."/>
            <person name="Kubo T."/>
            <person name="Oyama M."/>
            <person name="Kohara Y."/>
            <person name="Fujiyama A."/>
            <person name="Arakawa K."/>
            <person name="Katayama T."/>
            <person name="Toyoda A."/>
            <person name="Kunieda T."/>
        </authorList>
    </citation>
    <scope>NUCLEOTIDE SEQUENCE [LARGE SCALE GENOMIC DNA]</scope>
    <source>
        <strain evidence="2 3">YOKOZUNA-1</strain>
    </source>
</reference>
<feature type="region of interest" description="Disordered" evidence="1">
    <location>
        <begin position="45"/>
        <end position="77"/>
    </location>
</feature>
<evidence type="ECO:0000256" key="1">
    <source>
        <dbReference type="SAM" id="MobiDB-lite"/>
    </source>
</evidence>
<protein>
    <submittedName>
        <fullName evidence="2">Uncharacterized protein</fullName>
    </submittedName>
</protein>
<dbReference type="Proteomes" id="UP000186922">
    <property type="component" value="Unassembled WGS sequence"/>
</dbReference>
<sequence>MYAELHPRCTSQDAGEYPYNVSARISSGRGSLPIFHHQASLAHKSLVGKRDPGTYDKTEQKEETGLAKSVSLSRPRARRESTRAQEYLLLWLDIRNNWKKWRRGDETKQDERKASRGIVTAVLQLGLDYIKEFGVTDMNPDSVKHQLEKLEDLYKDASILFGTTGEGLTLEDIRKIASLKGTLRRNL</sequence>
<dbReference type="EMBL" id="BDGG01000001">
    <property type="protein sequence ID" value="GAU90377.1"/>
    <property type="molecule type" value="Genomic_DNA"/>
</dbReference>
<organism evidence="2 3">
    <name type="scientific">Ramazzottius varieornatus</name>
    <name type="common">Water bear</name>
    <name type="synonym">Tardigrade</name>
    <dbReference type="NCBI Taxonomy" id="947166"/>
    <lineage>
        <taxon>Eukaryota</taxon>
        <taxon>Metazoa</taxon>
        <taxon>Ecdysozoa</taxon>
        <taxon>Tardigrada</taxon>
        <taxon>Eutardigrada</taxon>
        <taxon>Parachela</taxon>
        <taxon>Hypsibioidea</taxon>
        <taxon>Ramazzottiidae</taxon>
        <taxon>Ramazzottius</taxon>
    </lineage>
</organism>
<proteinExistence type="predicted"/>
<accession>A0A1D1UT11</accession>
<gene>
    <name evidence="2" type="primary">RvY_02800</name>
    <name evidence="2" type="synonym">RvY_02800.2</name>
    <name evidence="2" type="ORF">RvY_02800-2</name>
</gene>
<keyword evidence="3" id="KW-1185">Reference proteome</keyword>
<evidence type="ECO:0000313" key="2">
    <source>
        <dbReference type="EMBL" id="GAU90377.1"/>
    </source>
</evidence>
<feature type="compositionally biased region" description="Basic and acidic residues" evidence="1">
    <location>
        <begin position="48"/>
        <end position="65"/>
    </location>
</feature>
<name>A0A1D1UT11_RAMVA</name>
<dbReference type="AlphaFoldDB" id="A0A1D1UT11"/>
<evidence type="ECO:0000313" key="3">
    <source>
        <dbReference type="Proteomes" id="UP000186922"/>
    </source>
</evidence>
<comment type="caution">
    <text evidence="2">The sequence shown here is derived from an EMBL/GenBank/DDBJ whole genome shotgun (WGS) entry which is preliminary data.</text>
</comment>